<accession>A0ABR1RUT1</accession>
<organism evidence="1 2">
    <name type="scientific">Apiospora marii</name>
    <dbReference type="NCBI Taxonomy" id="335849"/>
    <lineage>
        <taxon>Eukaryota</taxon>
        <taxon>Fungi</taxon>
        <taxon>Dikarya</taxon>
        <taxon>Ascomycota</taxon>
        <taxon>Pezizomycotina</taxon>
        <taxon>Sordariomycetes</taxon>
        <taxon>Xylariomycetidae</taxon>
        <taxon>Amphisphaeriales</taxon>
        <taxon>Apiosporaceae</taxon>
        <taxon>Apiospora</taxon>
    </lineage>
</organism>
<keyword evidence="2" id="KW-1185">Reference proteome</keyword>
<dbReference type="EMBL" id="JAQQWI010000010">
    <property type="protein sequence ID" value="KAK8018662.1"/>
    <property type="molecule type" value="Genomic_DNA"/>
</dbReference>
<evidence type="ECO:0000313" key="1">
    <source>
        <dbReference type="EMBL" id="KAK8018662.1"/>
    </source>
</evidence>
<comment type="caution">
    <text evidence="1">The sequence shown here is derived from an EMBL/GenBank/DDBJ whole genome shotgun (WGS) entry which is preliminary data.</text>
</comment>
<evidence type="ECO:0008006" key="3">
    <source>
        <dbReference type="Google" id="ProtNLM"/>
    </source>
</evidence>
<protein>
    <recommendedName>
        <fullName evidence="3">Heterokaryon incompatibility domain-containing protein</fullName>
    </recommendedName>
</protein>
<name>A0ABR1RUT1_9PEZI</name>
<evidence type="ECO:0000313" key="2">
    <source>
        <dbReference type="Proteomes" id="UP001396898"/>
    </source>
</evidence>
<reference evidence="1 2" key="1">
    <citation type="submission" date="2023-01" db="EMBL/GenBank/DDBJ databases">
        <title>Analysis of 21 Apiospora genomes using comparative genomics revels a genus with tremendous synthesis potential of carbohydrate active enzymes and secondary metabolites.</title>
        <authorList>
            <person name="Sorensen T."/>
        </authorList>
    </citation>
    <scope>NUCLEOTIDE SEQUENCE [LARGE SCALE GENOMIC DNA]</scope>
    <source>
        <strain evidence="1 2">CBS 20057</strain>
    </source>
</reference>
<gene>
    <name evidence="1" type="ORF">PG991_007852</name>
</gene>
<sequence length="93" mass="10554">MTRYTYQRLSSQETIRIIRLQPAEARSDIRIVLRAYPVSAVPEFEAISYVWGTGIRDHTIQCDGADLALVVYEVVGRSGGNLRKKVDFALREP</sequence>
<dbReference type="Proteomes" id="UP001396898">
    <property type="component" value="Unassembled WGS sequence"/>
</dbReference>
<proteinExistence type="predicted"/>